<keyword evidence="8" id="KW-0679">Respiratory chain</keyword>
<evidence type="ECO:0000256" key="4">
    <source>
        <dbReference type="ARBA" id="ARBA00011790"/>
    </source>
</evidence>
<feature type="region of interest" description="Disordered" evidence="16">
    <location>
        <begin position="72"/>
        <end position="97"/>
    </location>
</feature>
<keyword evidence="6" id="KW-0813">Transport</keyword>
<comment type="similarity">
    <text evidence="3">Belongs to the complex I LYR family.</text>
</comment>
<evidence type="ECO:0000256" key="9">
    <source>
        <dbReference type="ARBA" id="ARBA00022792"/>
    </source>
</evidence>
<comment type="subcellular location">
    <subcellularLocation>
        <location evidence="2">Mitochondrion inner membrane</location>
        <topology evidence="2">Peripheral membrane protein</topology>
        <orientation evidence="2">Matrix side</orientation>
    </subcellularLocation>
</comment>
<evidence type="ECO:0000256" key="10">
    <source>
        <dbReference type="ARBA" id="ARBA00022982"/>
    </source>
</evidence>
<evidence type="ECO:0000256" key="1">
    <source>
        <dbReference type="ARBA" id="ARBA00002920"/>
    </source>
</evidence>
<dbReference type="InterPro" id="IPR045292">
    <property type="entry name" value="Complex1_LYR_NDUFB9_LYRM3"/>
</dbReference>
<evidence type="ECO:0000256" key="5">
    <source>
        <dbReference type="ARBA" id="ARBA00018684"/>
    </source>
</evidence>
<feature type="compositionally biased region" description="Basic and acidic residues" evidence="16">
    <location>
        <begin position="72"/>
        <end position="82"/>
    </location>
</feature>
<name>A0ABP1D072_9APHY</name>
<dbReference type="Pfam" id="PF05347">
    <property type="entry name" value="Complex1_LYR"/>
    <property type="match status" value="1"/>
</dbReference>
<evidence type="ECO:0000256" key="2">
    <source>
        <dbReference type="ARBA" id="ARBA00004443"/>
    </source>
</evidence>
<evidence type="ECO:0000259" key="17">
    <source>
        <dbReference type="Pfam" id="PF05347"/>
    </source>
</evidence>
<dbReference type="CDD" id="cd20263">
    <property type="entry name" value="Complex1_LYR_NDUFB9_LYRM3"/>
    <property type="match status" value="1"/>
</dbReference>
<organism evidence="18 19">
    <name type="scientific">Somion occarium</name>
    <dbReference type="NCBI Taxonomy" id="3059160"/>
    <lineage>
        <taxon>Eukaryota</taxon>
        <taxon>Fungi</taxon>
        <taxon>Dikarya</taxon>
        <taxon>Basidiomycota</taxon>
        <taxon>Agaricomycotina</taxon>
        <taxon>Agaricomycetes</taxon>
        <taxon>Polyporales</taxon>
        <taxon>Cerrenaceae</taxon>
        <taxon>Somion</taxon>
    </lineage>
</organism>
<dbReference type="InterPro" id="IPR008011">
    <property type="entry name" value="Complex1_LYR_dom"/>
</dbReference>
<evidence type="ECO:0000256" key="8">
    <source>
        <dbReference type="ARBA" id="ARBA00022660"/>
    </source>
</evidence>
<gene>
    <name evidence="18" type="ORF">GFSPODELE1_LOCUS3151</name>
</gene>
<evidence type="ECO:0000256" key="3">
    <source>
        <dbReference type="ARBA" id="ARBA00009508"/>
    </source>
</evidence>
<evidence type="ECO:0000256" key="15">
    <source>
        <dbReference type="ARBA" id="ARBA00032528"/>
    </source>
</evidence>
<dbReference type="EMBL" id="OZ037945">
    <property type="protein sequence ID" value="CAL1700447.1"/>
    <property type="molecule type" value="Genomic_DNA"/>
</dbReference>
<proteinExistence type="inferred from homology"/>
<dbReference type="PANTHER" id="PTHR12868:SF0">
    <property type="entry name" value="NADH DEHYDROGENASE [UBIQUINONE] 1 BETA SUBCOMPLEX SUBUNIT 9"/>
    <property type="match status" value="1"/>
</dbReference>
<keyword evidence="13" id="KW-0472">Membrane</keyword>
<comment type="subunit">
    <text evidence="4">Mammalian complex I is composed of 45 different subunits.</text>
</comment>
<keyword evidence="10" id="KW-0249">Electron transport</keyword>
<evidence type="ECO:0000256" key="13">
    <source>
        <dbReference type="ARBA" id="ARBA00023136"/>
    </source>
</evidence>
<keyword evidence="12" id="KW-0496">Mitochondrion</keyword>
<accession>A0ABP1D072</accession>
<protein>
    <recommendedName>
        <fullName evidence="5">NADH dehydrogenase [ubiquinone] 1 beta subcomplex subunit 9</fullName>
    </recommendedName>
    <alternativeName>
        <fullName evidence="14">Complex I-B22</fullName>
    </alternativeName>
    <alternativeName>
        <fullName evidence="15">NADH-ubiquinone oxidoreductase B22 subunit</fullName>
    </alternativeName>
</protein>
<keyword evidence="7" id="KW-0597">Phosphoprotein</keyword>
<evidence type="ECO:0000256" key="12">
    <source>
        <dbReference type="ARBA" id="ARBA00023128"/>
    </source>
</evidence>
<keyword evidence="9" id="KW-0999">Mitochondrion inner membrane</keyword>
<comment type="function">
    <text evidence="1">Accessory subunit of the mitochondrial membrane respiratory chain NADH dehydrogenase (Complex I), that is believed to be not involved in catalysis. Complex I functions in the transfer of electrons from NADH to the respiratory chain. The immediate electron acceptor for the enzyme is believed to be ubiquinone.</text>
</comment>
<feature type="domain" description="Complex 1 LYR protein" evidence="17">
    <location>
        <begin position="17"/>
        <end position="73"/>
    </location>
</feature>
<evidence type="ECO:0000256" key="7">
    <source>
        <dbReference type="ARBA" id="ARBA00022553"/>
    </source>
</evidence>
<reference evidence="19" key="1">
    <citation type="submission" date="2024-04" db="EMBL/GenBank/DDBJ databases">
        <authorList>
            <person name="Shaw F."/>
            <person name="Minotto A."/>
        </authorList>
    </citation>
    <scope>NUCLEOTIDE SEQUENCE [LARGE SCALE GENOMIC DNA]</scope>
</reference>
<keyword evidence="19" id="KW-1185">Reference proteome</keyword>
<evidence type="ECO:0000256" key="14">
    <source>
        <dbReference type="ARBA" id="ARBA00030192"/>
    </source>
</evidence>
<evidence type="ECO:0000256" key="6">
    <source>
        <dbReference type="ARBA" id="ARBA00022448"/>
    </source>
</evidence>
<sequence>MSPASVSPFTKAHTSYVKSLYRRYLNNELNWVVRRDLWRPRALAIRAEFERNRNVHDPRALAAILEKAEADLAERQHPDPYRPAEAPDGTKWERNLPPPIGPYFDHEAYIAAH</sequence>
<keyword evidence="11" id="KW-0007">Acetylation</keyword>
<dbReference type="PANTHER" id="PTHR12868">
    <property type="entry name" value="NADH-UBIQUINONE OXIDOREDUCTASE B22 SUBUNIT"/>
    <property type="match status" value="1"/>
</dbReference>
<evidence type="ECO:0000313" key="19">
    <source>
        <dbReference type="Proteomes" id="UP001497453"/>
    </source>
</evidence>
<evidence type="ECO:0000256" key="11">
    <source>
        <dbReference type="ARBA" id="ARBA00022990"/>
    </source>
</evidence>
<dbReference type="Proteomes" id="UP001497453">
    <property type="component" value="Chromosome 2"/>
</dbReference>
<evidence type="ECO:0000256" key="16">
    <source>
        <dbReference type="SAM" id="MobiDB-lite"/>
    </source>
</evidence>
<dbReference type="InterPro" id="IPR033034">
    <property type="entry name" value="NDUFB9"/>
</dbReference>
<evidence type="ECO:0000313" key="18">
    <source>
        <dbReference type="EMBL" id="CAL1700447.1"/>
    </source>
</evidence>